<dbReference type="AlphaFoldDB" id="A0A6A3H3W3"/>
<reference evidence="2 3" key="1">
    <citation type="submission" date="2018-09" db="EMBL/GenBank/DDBJ databases">
        <title>Genomic investigation of the strawberry pathogen Phytophthora fragariae indicates pathogenicity is determined by transcriptional variation in three key races.</title>
        <authorList>
            <person name="Adams T.M."/>
            <person name="Armitage A.D."/>
            <person name="Sobczyk M.K."/>
            <person name="Bates H.J."/>
            <person name="Dunwell J.M."/>
            <person name="Nellist C.F."/>
            <person name="Harrison R.J."/>
        </authorList>
    </citation>
    <scope>NUCLEOTIDE SEQUENCE [LARGE SCALE GENOMIC DNA]</scope>
    <source>
        <strain evidence="2 3">SCRP249</strain>
    </source>
</reference>
<accession>A0A6A3H3W3</accession>
<feature type="compositionally biased region" description="Low complexity" evidence="1">
    <location>
        <begin position="311"/>
        <end position="320"/>
    </location>
</feature>
<feature type="compositionally biased region" description="Low complexity" evidence="1">
    <location>
        <begin position="215"/>
        <end position="224"/>
    </location>
</feature>
<dbReference type="EMBL" id="QXFV01005639">
    <property type="protein sequence ID" value="KAE8964171.1"/>
    <property type="molecule type" value="Genomic_DNA"/>
</dbReference>
<feature type="compositionally biased region" description="Polar residues" evidence="1">
    <location>
        <begin position="180"/>
        <end position="207"/>
    </location>
</feature>
<feature type="region of interest" description="Disordered" evidence="1">
    <location>
        <begin position="565"/>
        <end position="613"/>
    </location>
</feature>
<feature type="compositionally biased region" description="Low complexity" evidence="1">
    <location>
        <begin position="598"/>
        <end position="607"/>
    </location>
</feature>
<feature type="compositionally biased region" description="Basic residues" evidence="1">
    <location>
        <begin position="80"/>
        <end position="92"/>
    </location>
</feature>
<protein>
    <recommendedName>
        <fullName evidence="4">Retrotransposon gag domain-containing protein</fullName>
    </recommendedName>
</protein>
<evidence type="ECO:0000313" key="2">
    <source>
        <dbReference type="EMBL" id="KAE8964171.1"/>
    </source>
</evidence>
<comment type="caution">
    <text evidence="2">The sequence shown here is derived from an EMBL/GenBank/DDBJ whole genome shotgun (WGS) entry which is preliminary data.</text>
</comment>
<evidence type="ECO:0000313" key="3">
    <source>
        <dbReference type="Proteomes" id="UP000429607"/>
    </source>
</evidence>
<feature type="compositionally biased region" description="Basic and acidic residues" evidence="1">
    <location>
        <begin position="572"/>
        <end position="584"/>
    </location>
</feature>
<organism evidence="2 3">
    <name type="scientific">Phytophthora rubi</name>
    <dbReference type="NCBI Taxonomy" id="129364"/>
    <lineage>
        <taxon>Eukaryota</taxon>
        <taxon>Sar</taxon>
        <taxon>Stramenopiles</taxon>
        <taxon>Oomycota</taxon>
        <taxon>Peronosporomycetes</taxon>
        <taxon>Peronosporales</taxon>
        <taxon>Peronosporaceae</taxon>
        <taxon>Phytophthora</taxon>
    </lineage>
</organism>
<feature type="compositionally biased region" description="Polar residues" evidence="1">
    <location>
        <begin position="1"/>
        <end position="14"/>
    </location>
</feature>
<name>A0A6A3H3W3_9STRA</name>
<evidence type="ECO:0000256" key="1">
    <source>
        <dbReference type="SAM" id="MobiDB-lite"/>
    </source>
</evidence>
<dbReference type="Proteomes" id="UP000429607">
    <property type="component" value="Unassembled WGS sequence"/>
</dbReference>
<feature type="region of interest" description="Disordered" evidence="1">
    <location>
        <begin position="305"/>
        <end position="332"/>
    </location>
</feature>
<gene>
    <name evidence="2" type="ORF">PR001_g29142</name>
</gene>
<sequence>MVPRPGSTTSNDGLTIQEAGAQSAGRPRASDDQEGYEEQFAVPDTAPDEGAAKGRDASRGPTGRKPVNADDQQQPTAKAATKRKSSKKKKKLRAPDSAEESLSKPQGKDTGRQYTAEEVRYVVARTELFRLLEQDPILVFLKPMLMINFTGPFVAPDFDSLTNVVHAAPTLFQMLRDSGETTATSPATGQDAPSPSAGPAQTSTTTPSPLPRYQSSVDSDSSLESPKRMPMNRPPRAIQLSAAPTRTEVTKPAEEVLPKALRDSIIKLMQTTVMSTARADTAAIPTGPKPPANPAPTVTRPHEAADVAMESVSSRSSTKSGTRHADEDPDDLFDLDIGAPRTTAAISTATAGGVGLARVRLSASSELKEFSGRDASEEKARLWLNRLKSAARRDGMTGEEVCGQFSDLMSGPARQWYLQLPKKVKKSWTELMEQFRVQYCGKGVSMASRYYHAAQRPDETPLDYLYRLNVAGLRANIPYADGTTEEKREHVEHFIRTLNTQEAELASRLTLMEVADSEALEKKLRARQRGLAHQKKTLFGSNKFHQKALTPPTQPARAVYAIHVEPDEYDSERESRDSDDRQYGQDEEDEERPKLFVAGQAPPGAGASQLRPR</sequence>
<proteinExistence type="predicted"/>
<evidence type="ECO:0008006" key="4">
    <source>
        <dbReference type="Google" id="ProtNLM"/>
    </source>
</evidence>
<feature type="region of interest" description="Disordered" evidence="1">
    <location>
        <begin position="1"/>
        <end position="112"/>
    </location>
</feature>
<feature type="region of interest" description="Disordered" evidence="1">
    <location>
        <begin position="180"/>
        <end position="251"/>
    </location>
</feature>